<evidence type="ECO:0008006" key="3">
    <source>
        <dbReference type="Google" id="ProtNLM"/>
    </source>
</evidence>
<dbReference type="InterPro" id="IPR023393">
    <property type="entry name" value="START-like_dom_sf"/>
</dbReference>
<accession>A0ABU8TH16</accession>
<reference evidence="1 2" key="1">
    <citation type="submission" date="2024-02" db="EMBL/GenBank/DDBJ databases">
        <title>Roseibium algae sp. nov., isolated from marine alga (Grateloupia sp.), showing potential in myo-inositol conversion.</title>
        <authorList>
            <person name="Wang Y."/>
        </authorList>
    </citation>
    <scope>NUCLEOTIDE SEQUENCE [LARGE SCALE GENOMIC DNA]</scope>
    <source>
        <strain evidence="1 2">H3510</strain>
    </source>
</reference>
<dbReference type="Gene3D" id="3.30.530.20">
    <property type="match status" value="1"/>
</dbReference>
<keyword evidence="2" id="KW-1185">Reference proteome</keyword>
<gene>
    <name evidence="1" type="ORF">V6575_05095</name>
</gene>
<dbReference type="RefSeq" id="WP_340273034.1">
    <property type="nucleotide sequence ID" value="NZ_JBAKIA010000002.1"/>
</dbReference>
<protein>
    <recommendedName>
        <fullName evidence="3">Activator of Hsp90 ATPase-like protein</fullName>
    </recommendedName>
</protein>
<comment type="caution">
    <text evidence="1">The sequence shown here is derived from an EMBL/GenBank/DDBJ whole genome shotgun (WGS) entry which is preliminary data.</text>
</comment>
<organism evidence="1 2">
    <name type="scientific">Roseibium algae</name>
    <dbReference type="NCBI Taxonomy" id="3123038"/>
    <lineage>
        <taxon>Bacteria</taxon>
        <taxon>Pseudomonadati</taxon>
        <taxon>Pseudomonadota</taxon>
        <taxon>Alphaproteobacteria</taxon>
        <taxon>Hyphomicrobiales</taxon>
        <taxon>Stappiaceae</taxon>
        <taxon>Roseibium</taxon>
    </lineage>
</organism>
<dbReference type="Proteomes" id="UP001385499">
    <property type="component" value="Unassembled WGS sequence"/>
</dbReference>
<name>A0ABU8TH16_9HYPH</name>
<dbReference type="EMBL" id="JBAKIA010000002">
    <property type="protein sequence ID" value="MEJ8473454.1"/>
    <property type="molecule type" value="Genomic_DNA"/>
</dbReference>
<sequence>MSTDYCQTIDVPVSAETAFHAVTLSMSEWWTTMSGPFAMDGDKATASWPDGTTWSFEVKSHRPAEHLELYCYQADHIHPSVTPEMRVEWEGTCLVFDFETMGKRQSRVTMAHRGLTPQLNCFDICVKGWDLYFGGSLKSYLDGKSTAA</sequence>
<evidence type="ECO:0000313" key="1">
    <source>
        <dbReference type="EMBL" id="MEJ8473454.1"/>
    </source>
</evidence>
<proteinExistence type="predicted"/>
<dbReference type="SUPFAM" id="SSF55961">
    <property type="entry name" value="Bet v1-like"/>
    <property type="match status" value="1"/>
</dbReference>
<evidence type="ECO:0000313" key="2">
    <source>
        <dbReference type="Proteomes" id="UP001385499"/>
    </source>
</evidence>